<evidence type="ECO:0000313" key="1">
    <source>
        <dbReference type="EMBL" id="OAT06333.1"/>
    </source>
</evidence>
<dbReference type="GO" id="GO:0006487">
    <property type="term" value="P:protein N-linked glycosylation"/>
    <property type="evidence" value="ECO:0007669"/>
    <property type="project" value="TreeGrafter"/>
</dbReference>
<proteinExistence type="predicted"/>
<reference evidence="2" key="1">
    <citation type="journal article" date="2015" name="PLoS Genet.">
        <title>The dynamic genome and transcriptome of the human fungal pathogen Blastomyces and close relative Emmonsia.</title>
        <authorList>
            <person name="Munoz J.F."/>
            <person name="Gauthier G.M."/>
            <person name="Desjardins C.A."/>
            <person name="Gallo J.E."/>
            <person name="Holder J."/>
            <person name="Sullivan T.D."/>
            <person name="Marty A.J."/>
            <person name="Carmen J.C."/>
            <person name="Chen Z."/>
            <person name="Ding L."/>
            <person name="Gujja S."/>
            <person name="Magrini V."/>
            <person name="Misas E."/>
            <person name="Mitreva M."/>
            <person name="Priest M."/>
            <person name="Saif S."/>
            <person name="Whiston E.A."/>
            <person name="Young S."/>
            <person name="Zeng Q."/>
            <person name="Goldman W.E."/>
            <person name="Mardis E.R."/>
            <person name="Taylor J.W."/>
            <person name="McEwen J.G."/>
            <person name="Clay O.K."/>
            <person name="Klein B.S."/>
            <person name="Cuomo C.A."/>
        </authorList>
    </citation>
    <scope>NUCLEOTIDE SEQUENCE [LARGE SCALE GENOMIC DNA]</scope>
    <source>
        <strain evidence="2">SLH14081</strain>
    </source>
</reference>
<dbReference type="GeneID" id="8506456"/>
<dbReference type="EMBL" id="GG657450">
    <property type="protein sequence ID" value="OAT06333.1"/>
    <property type="molecule type" value="Genomic_DNA"/>
</dbReference>
<dbReference type="RefSeq" id="XP_031577162.1">
    <property type="nucleotide sequence ID" value="XM_031720842.1"/>
</dbReference>
<dbReference type="Proteomes" id="UP000002038">
    <property type="component" value="Unassembled WGS sequence"/>
</dbReference>
<dbReference type="OrthoDB" id="409543at2759"/>
<organism evidence="1 2">
    <name type="scientific">Blastomyces gilchristii (strain SLH14081)</name>
    <name type="common">Blastomyces dermatitidis</name>
    <dbReference type="NCBI Taxonomy" id="559298"/>
    <lineage>
        <taxon>Eukaryota</taxon>
        <taxon>Fungi</taxon>
        <taxon>Dikarya</taxon>
        <taxon>Ascomycota</taxon>
        <taxon>Pezizomycotina</taxon>
        <taxon>Eurotiomycetes</taxon>
        <taxon>Eurotiomycetidae</taxon>
        <taxon>Onygenales</taxon>
        <taxon>Ajellomycetaceae</taxon>
        <taxon>Blastomyces</taxon>
    </lineage>
</organism>
<evidence type="ECO:0000313" key="2">
    <source>
        <dbReference type="Proteomes" id="UP000002038"/>
    </source>
</evidence>
<dbReference type="AlphaFoldDB" id="A0A179UF03"/>
<dbReference type="VEuPathDB" id="FungiDB:BDBG_02561"/>
<dbReference type="KEGG" id="bgh:BDBG_02561"/>
<sequence>GNSDASRQTEADPEAIIRLHLIDTHLYISLNRRLSDSVCRQFVTLPAPSGAVPTEDWQTLKVHPLGFEKRETEFARRWSSKNPGHRYEVLTDENDIYYLETDFGPKGLNHPDIIYVYRSLTATIIKADLLQYLFMFSEQEIDMIIGVEIDQPEFKNHGILGSNSQSFCQWTFNVPISQNMLDFDDVISGTGPLCIHRSDLGGHELSDRKNGDVRYIPQDGGVEGRGWYT</sequence>
<dbReference type="InterPro" id="IPR039367">
    <property type="entry name" value="Och1-like"/>
</dbReference>
<dbReference type="STRING" id="559298.A0A179UF03"/>
<name>A0A179UF03_BLAGS</name>
<keyword evidence="2" id="KW-1185">Reference proteome</keyword>
<keyword evidence="1" id="KW-0808">Transferase</keyword>
<dbReference type="GO" id="GO:0000136">
    <property type="term" value="C:mannan polymerase complex"/>
    <property type="evidence" value="ECO:0007669"/>
    <property type="project" value="TreeGrafter"/>
</dbReference>
<protein>
    <submittedName>
        <fullName evidence="1">Glycosyl transferase</fullName>
    </submittedName>
</protein>
<feature type="non-terminal residue" evidence="1">
    <location>
        <position position="1"/>
    </location>
</feature>
<dbReference type="GO" id="GO:0000009">
    <property type="term" value="F:alpha-1,6-mannosyltransferase activity"/>
    <property type="evidence" value="ECO:0007669"/>
    <property type="project" value="InterPro"/>
</dbReference>
<dbReference type="PANTHER" id="PTHR31834:SF8">
    <property type="entry name" value="TRANSFERASE, PUTATIVE (AFU_ORTHOLOGUE AFUA_6G14040)-RELATED"/>
    <property type="match status" value="1"/>
</dbReference>
<dbReference type="PANTHER" id="PTHR31834">
    <property type="entry name" value="INITIATION-SPECIFIC ALPHA-1,6-MANNOSYLTRANSFERASE"/>
    <property type="match status" value="1"/>
</dbReference>
<accession>A0A179UF03</accession>
<gene>
    <name evidence="1" type="ORF">BDBG_02561</name>
</gene>